<dbReference type="CDD" id="cd18699">
    <property type="entry name" value="PIN_VapC_like"/>
    <property type="match status" value="1"/>
</dbReference>
<proteinExistence type="predicted"/>
<keyword evidence="2" id="KW-0808">Transferase</keyword>
<dbReference type="Proteomes" id="UP000509667">
    <property type="component" value="Chromosome"/>
</dbReference>
<sequence length="498" mass="57035">MDILFDTNIFIHRENDPIVPEDLGRLENSLKKEGHRILIHPQSEKEIRNDHDAERRQQNESRIDTYVVLEFPEYPNEDDTEFRSKVPLATKSNDRVDNALLYSVYNDDVDFLITEDKEIHSKGFELGLEDRVFSIEEGREFFESETATIQGPRAIRKTTVGDLDLSDPIFDSLKSEYDFEGWARSKSDRTAWVNYNQDDSLGAILILKSNEVENIGSEPELGRSRRLKISTLKVSERKWGSKIGELLISIAIREAVNSGHEEVYLTHYVEGSNDVLVELLETYGFEEVSREVDGESIFLKRLTPGQGDNPSPLETARKFYPSFVDGPEVNKYLIPVRPEYHNKLFPAYSGRDIPLHEFVGEFQSEGNAIKKAYLTGAKNKKLEAGDILLFYRSHDNKEVTSLGVLEEVHFGMTNADSISRVVGKRSVFARTDIQEMAESPTTVLLFRWHFDLESPISFEELKDTDILTAPLQVMSEISDEDYKYIREKGGINERFALD</sequence>
<evidence type="ECO:0000313" key="3">
    <source>
        <dbReference type="Proteomes" id="UP000509667"/>
    </source>
</evidence>
<accession>A0A7D5T6V3</accession>
<feature type="domain" description="N-acetyltransferase" evidence="1">
    <location>
        <begin position="153"/>
        <end position="305"/>
    </location>
</feature>
<dbReference type="Gene3D" id="3.40.630.30">
    <property type="match status" value="1"/>
</dbReference>
<dbReference type="SUPFAM" id="SSF55729">
    <property type="entry name" value="Acyl-CoA N-acyltransferases (Nat)"/>
    <property type="match status" value="1"/>
</dbReference>
<reference evidence="2 3" key="1">
    <citation type="submission" date="2020-07" db="EMBL/GenBank/DDBJ databases">
        <title>Halosimplex pelagicum sp. nov. and Halosimplex rubrum sp. nov., isolated from salted brown alga Laminaria, and emended description of the genus Halosimplex.</title>
        <authorList>
            <person name="Cui H."/>
        </authorList>
    </citation>
    <scope>NUCLEOTIDE SEQUENCE [LARGE SCALE GENOMIC DNA]</scope>
    <source>
        <strain evidence="2 3">R27</strain>
    </source>
</reference>
<dbReference type="InterPro" id="IPR016181">
    <property type="entry name" value="Acyl_CoA_acyltransferase"/>
</dbReference>
<dbReference type="PROSITE" id="PS51186">
    <property type="entry name" value="GNAT"/>
    <property type="match status" value="1"/>
</dbReference>
<protein>
    <submittedName>
        <fullName evidence="2">GNAT family N-acetyltransferase</fullName>
    </submittedName>
</protein>
<keyword evidence="3" id="KW-1185">Reference proteome</keyword>
<organism evidence="2 3">
    <name type="scientific">Halosimplex rubrum</name>
    <dbReference type="NCBI Taxonomy" id="869889"/>
    <lineage>
        <taxon>Archaea</taxon>
        <taxon>Methanobacteriati</taxon>
        <taxon>Methanobacteriota</taxon>
        <taxon>Stenosarchaea group</taxon>
        <taxon>Halobacteria</taxon>
        <taxon>Halobacteriales</taxon>
        <taxon>Haloarculaceae</taxon>
        <taxon>Halosimplex</taxon>
    </lineage>
</organism>
<dbReference type="RefSeq" id="WP_179909674.1">
    <property type="nucleotide sequence ID" value="NZ_CP058910.1"/>
</dbReference>
<dbReference type="OrthoDB" id="60294at2157"/>
<dbReference type="AlphaFoldDB" id="A0A7D5T6V3"/>
<dbReference type="GO" id="GO:0016747">
    <property type="term" value="F:acyltransferase activity, transferring groups other than amino-acyl groups"/>
    <property type="evidence" value="ECO:0007669"/>
    <property type="project" value="InterPro"/>
</dbReference>
<dbReference type="KEGG" id="hrr:HZS55_22045"/>
<dbReference type="InterPro" id="IPR000182">
    <property type="entry name" value="GNAT_dom"/>
</dbReference>
<evidence type="ECO:0000313" key="2">
    <source>
        <dbReference type="EMBL" id="QLH79810.1"/>
    </source>
</evidence>
<dbReference type="GeneID" id="56080606"/>
<name>A0A7D5T6V3_9EURY</name>
<dbReference type="EMBL" id="CP058910">
    <property type="protein sequence ID" value="QLH79810.1"/>
    <property type="molecule type" value="Genomic_DNA"/>
</dbReference>
<evidence type="ECO:0000259" key="1">
    <source>
        <dbReference type="PROSITE" id="PS51186"/>
    </source>
</evidence>
<gene>
    <name evidence="2" type="ORF">HZS55_22045</name>
</gene>